<sequence length="361" mass="42178">MSSALSQQMIIDKLYALYKQNGYLREEDALDLMITENTPLVRISRITDKLIEMGVIFLEDFSNEDDEEYYDRAQVDYDSIYKEVLKISPQQEIFISYLREVRPAQNNEWRILLKQISDGNNYAYSRLFEMHLRVVVRIALRYAKDENIELDDAIQEGAMGLMRAIEKFDQTQHENFGSYSPLWIQQYISRAVADTGRTIRIPVHMLETMDRIRKSKKKLVALHSSEPNLKLLSIESGISIKKIRESVRIIKNISGLLSLEELAENMQEDNVFNCKENSYSIDKAIEYIFLRQDLIEVMKTLKSREAKVLLMRFGLVNGLEYTLEEIGAEFAVTRERIRQIEVKSLVKMRSSKSIVKLKDYI</sequence>
<organism evidence="6 7">
    <name type="scientific">Saccharibacillus endophyticus</name>
    <dbReference type="NCBI Taxonomy" id="2060666"/>
    <lineage>
        <taxon>Bacteria</taxon>
        <taxon>Bacillati</taxon>
        <taxon>Bacillota</taxon>
        <taxon>Bacilli</taxon>
        <taxon>Bacillales</taxon>
        <taxon>Paenibacillaceae</taxon>
        <taxon>Saccharibacillus</taxon>
    </lineage>
</organism>
<dbReference type="InterPro" id="IPR014284">
    <property type="entry name" value="RNA_pol_sigma-70_dom"/>
</dbReference>
<proteinExistence type="predicted"/>
<dbReference type="RefSeq" id="WP_172242839.1">
    <property type="nucleotide sequence ID" value="NZ_BMDD01000002.1"/>
</dbReference>
<protein>
    <submittedName>
        <fullName evidence="6">RNA polymerase sigma factor RpoD</fullName>
    </submittedName>
</protein>
<evidence type="ECO:0000313" key="7">
    <source>
        <dbReference type="Proteomes" id="UP000605427"/>
    </source>
</evidence>
<dbReference type="InterPro" id="IPR007630">
    <property type="entry name" value="RNA_pol_sigma70_r4"/>
</dbReference>
<dbReference type="Proteomes" id="UP000605427">
    <property type="component" value="Unassembled WGS sequence"/>
</dbReference>
<dbReference type="PANTHER" id="PTHR30603:SF47">
    <property type="entry name" value="RNA POLYMERASE SIGMA FACTOR SIGD, CHLOROPLASTIC"/>
    <property type="match status" value="1"/>
</dbReference>
<dbReference type="SUPFAM" id="SSF88659">
    <property type="entry name" value="Sigma3 and sigma4 domains of RNA polymerase sigma factors"/>
    <property type="match status" value="2"/>
</dbReference>
<dbReference type="Pfam" id="PF04545">
    <property type="entry name" value="Sigma70_r4"/>
    <property type="match status" value="1"/>
</dbReference>
<dbReference type="InterPro" id="IPR036388">
    <property type="entry name" value="WH-like_DNA-bd_sf"/>
</dbReference>
<dbReference type="CDD" id="cd06171">
    <property type="entry name" value="Sigma70_r4"/>
    <property type="match status" value="1"/>
</dbReference>
<evidence type="ECO:0000313" key="6">
    <source>
        <dbReference type="EMBL" id="GGH76754.1"/>
    </source>
</evidence>
<keyword evidence="7" id="KW-1185">Reference proteome</keyword>
<dbReference type="InterPro" id="IPR013324">
    <property type="entry name" value="RNA_pol_sigma_r3/r4-like"/>
</dbReference>
<dbReference type="Pfam" id="PF04542">
    <property type="entry name" value="Sigma70_r2"/>
    <property type="match status" value="1"/>
</dbReference>
<dbReference type="InterPro" id="IPR000943">
    <property type="entry name" value="RNA_pol_sigma70"/>
</dbReference>
<evidence type="ECO:0000256" key="2">
    <source>
        <dbReference type="ARBA" id="ARBA00023082"/>
    </source>
</evidence>
<reference evidence="7" key="1">
    <citation type="journal article" date="2019" name="Int. J. Syst. Evol. Microbiol.">
        <title>The Global Catalogue of Microorganisms (GCM) 10K type strain sequencing project: providing services to taxonomists for standard genome sequencing and annotation.</title>
        <authorList>
            <consortium name="The Broad Institute Genomics Platform"/>
            <consortium name="The Broad Institute Genome Sequencing Center for Infectious Disease"/>
            <person name="Wu L."/>
            <person name="Ma J."/>
        </authorList>
    </citation>
    <scope>NUCLEOTIDE SEQUENCE [LARGE SCALE GENOMIC DNA]</scope>
    <source>
        <strain evidence="7">CCM 8702</strain>
    </source>
</reference>
<name>A0ABQ1ZSD9_9BACL</name>
<keyword evidence="2" id="KW-0731">Sigma factor</keyword>
<dbReference type="InterPro" id="IPR050239">
    <property type="entry name" value="Sigma-70_RNA_pol_init_factors"/>
</dbReference>
<evidence type="ECO:0000259" key="5">
    <source>
        <dbReference type="PROSITE" id="PS00716"/>
    </source>
</evidence>
<dbReference type="Gene3D" id="1.10.10.10">
    <property type="entry name" value="Winged helix-like DNA-binding domain superfamily/Winged helix DNA-binding domain"/>
    <property type="match status" value="2"/>
</dbReference>
<evidence type="ECO:0000256" key="1">
    <source>
        <dbReference type="ARBA" id="ARBA00023015"/>
    </source>
</evidence>
<dbReference type="PRINTS" id="PR00046">
    <property type="entry name" value="SIGMA70FCT"/>
</dbReference>
<keyword evidence="1" id="KW-0805">Transcription regulation</keyword>
<evidence type="ECO:0000256" key="3">
    <source>
        <dbReference type="ARBA" id="ARBA00023125"/>
    </source>
</evidence>
<feature type="domain" description="RNA polymerase sigma-70" evidence="5">
    <location>
        <begin position="322"/>
        <end position="348"/>
    </location>
</feature>
<dbReference type="Gene3D" id="1.10.601.10">
    <property type="entry name" value="RNA Polymerase Primary Sigma Factor"/>
    <property type="match status" value="1"/>
</dbReference>
<dbReference type="PANTHER" id="PTHR30603">
    <property type="entry name" value="RNA POLYMERASE SIGMA FACTOR RPO"/>
    <property type="match status" value="1"/>
</dbReference>
<dbReference type="SUPFAM" id="SSF88946">
    <property type="entry name" value="Sigma2 domain of RNA polymerase sigma factors"/>
    <property type="match status" value="1"/>
</dbReference>
<keyword evidence="3" id="KW-0238">DNA-binding</keyword>
<comment type="caution">
    <text evidence="6">The sequence shown here is derived from an EMBL/GenBank/DDBJ whole genome shotgun (WGS) entry which is preliminary data.</text>
</comment>
<dbReference type="EMBL" id="BMDD01000002">
    <property type="protein sequence ID" value="GGH76754.1"/>
    <property type="molecule type" value="Genomic_DNA"/>
</dbReference>
<gene>
    <name evidence="6" type="ORF">GCM10007362_19480</name>
</gene>
<dbReference type="InterPro" id="IPR007627">
    <property type="entry name" value="RNA_pol_sigma70_r2"/>
</dbReference>
<dbReference type="InterPro" id="IPR013325">
    <property type="entry name" value="RNA_pol_sigma_r2"/>
</dbReference>
<accession>A0ABQ1ZSD9</accession>
<dbReference type="PROSITE" id="PS00716">
    <property type="entry name" value="SIGMA70_2"/>
    <property type="match status" value="1"/>
</dbReference>
<keyword evidence="4" id="KW-0804">Transcription</keyword>
<evidence type="ECO:0000256" key="4">
    <source>
        <dbReference type="ARBA" id="ARBA00023163"/>
    </source>
</evidence>
<dbReference type="NCBIfam" id="TIGR02937">
    <property type="entry name" value="sigma70-ECF"/>
    <property type="match status" value="1"/>
</dbReference>